<reference evidence="2" key="1">
    <citation type="submission" date="2012-04" db="EMBL/GenBank/DDBJ databases">
        <title>The Genome Sequence of Fusarium oxysporum melonis.</title>
        <authorList>
            <consortium name="The Broad Institute Genome Sequencing Platform"/>
            <person name="Ma L.-J."/>
            <person name="Gale L.R."/>
            <person name="Schwartz D.C."/>
            <person name="Zhou S."/>
            <person name="Corby-Kistler H."/>
            <person name="Young S.K."/>
            <person name="Zeng Q."/>
            <person name="Gargeya S."/>
            <person name="Fitzgerald M."/>
            <person name="Haas B."/>
            <person name="Abouelleil A."/>
            <person name="Alvarado L."/>
            <person name="Arachchi H.M."/>
            <person name="Berlin A."/>
            <person name="Brown A."/>
            <person name="Chapman S.B."/>
            <person name="Chen Z."/>
            <person name="Dunbar C."/>
            <person name="Freedman E."/>
            <person name="Gearin G."/>
            <person name="Goldberg J."/>
            <person name="Griggs A."/>
            <person name="Gujja S."/>
            <person name="Heiman D."/>
            <person name="Howarth C."/>
            <person name="Larson L."/>
            <person name="Lui A."/>
            <person name="MacDonald P.J.P."/>
            <person name="Montmayeur A."/>
            <person name="Murphy C."/>
            <person name="Neiman D."/>
            <person name="Pearson M."/>
            <person name="Priest M."/>
            <person name="Roberts A."/>
            <person name="Saif S."/>
            <person name="Shea T."/>
            <person name="Shenoy N."/>
            <person name="Sisk P."/>
            <person name="Stolte C."/>
            <person name="Sykes S."/>
            <person name="Wortman J."/>
            <person name="Nusbaum C."/>
            <person name="Birren B."/>
        </authorList>
    </citation>
    <scope>NUCLEOTIDE SEQUENCE</scope>
    <source>
        <strain evidence="2">26406</strain>
    </source>
</reference>
<keyword evidence="1" id="KW-0812">Transmembrane</keyword>
<evidence type="ECO:0000313" key="2">
    <source>
        <dbReference type="EMBL" id="EXK33402.1"/>
    </source>
</evidence>
<reference evidence="2" key="2">
    <citation type="submission" date="2012-05" db="EMBL/GenBank/DDBJ databases">
        <title>Annotation of the Genome Sequence of Fusarium oxysporum f. sp. melonis 26406.</title>
        <authorList>
            <consortium name="The Broad Institute Genomics Platform"/>
            <person name="Ma L.-J."/>
            <person name="Corby-Kistler H."/>
            <person name="Broz K."/>
            <person name="Gale L.R."/>
            <person name="Jonkers W."/>
            <person name="O'Donnell K."/>
            <person name="Ploetz R."/>
            <person name="Steinberg C."/>
            <person name="Schwartz D.C."/>
            <person name="VanEtten H."/>
            <person name="Zhou S."/>
            <person name="Young S.K."/>
            <person name="Zeng Q."/>
            <person name="Gargeya S."/>
            <person name="Fitzgerald M."/>
            <person name="Abouelleil A."/>
            <person name="Alvarado L."/>
            <person name="Chapman S.B."/>
            <person name="Gainer-Dewar J."/>
            <person name="Goldberg J."/>
            <person name="Griggs A."/>
            <person name="Gujja S."/>
            <person name="Hansen M."/>
            <person name="Howarth C."/>
            <person name="Imamovic A."/>
            <person name="Ireland A."/>
            <person name="Larimer J."/>
            <person name="McCowan C."/>
            <person name="Murphy C."/>
            <person name="Pearson M."/>
            <person name="Poon T.W."/>
            <person name="Priest M."/>
            <person name="Roberts A."/>
            <person name="Saif S."/>
            <person name="Shea T."/>
            <person name="Sykes S."/>
            <person name="Wortman J."/>
            <person name="Nusbaum C."/>
            <person name="Birren B."/>
        </authorList>
    </citation>
    <scope>NUCLEOTIDE SEQUENCE</scope>
    <source>
        <strain evidence="2">26406</strain>
    </source>
</reference>
<dbReference type="PANTHER" id="PTHR11360:SF287">
    <property type="entry name" value="MFS MONOCARBOXYLATE TRANSPORTER"/>
    <property type="match status" value="1"/>
</dbReference>
<dbReference type="HOGENOM" id="CLU_087682_1_0_1"/>
<dbReference type="SUPFAM" id="SSF103473">
    <property type="entry name" value="MFS general substrate transporter"/>
    <property type="match status" value="1"/>
</dbReference>
<feature type="transmembrane region" description="Helical" evidence="1">
    <location>
        <begin position="156"/>
        <end position="177"/>
    </location>
</feature>
<name>W9ZXV4_FUSOX</name>
<dbReference type="Gene3D" id="1.20.1250.20">
    <property type="entry name" value="MFS general substrate transporter like domains"/>
    <property type="match status" value="1"/>
</dbReference>
<sequence>MTLEESSVVHHQYSLPPADKGRDAWLLLVAAFIMEALVWGFLYSFGVFQDYYQSHLPFARSSNTATIGTCAMGVLFFMFPIVIALQRLYPRQARWAPVCGLLVMCLALLISSFSQSVPHLIITQGVIYALPGSIAYFPAMSWLGEWFIERRGFGYGVIWSGSGIGSSTIPFILELLLQKYGSRTTLRIGAVA</sequence>
<dbReference type="AlphaFoldDB" id="W9ZXV4"/>
<evidence type="ECO:0000256" key="1">
    <source>
        <dbReference type="SAM" id="Phobius"/>
    </source>
</evidence>
<feature type="transmembrane region" description="Helical" evidence="1">
    <location>
        <begin position="66"/>
        <end position="89"/>
    </location>
</feature>
<protein>
    <recommendedName>
        <fullName evidence="3">Major facilitator superfamily (MFS) profile domain-containing protein</fullName>
    </recommendedName>
</protein>
<proteinExistence type="predicted"/>
<feature type="transmembrane region" description="Helical" evidence="1">
    <location>
        <begin position="95"/>
        <end position="113"/>
    </location>
</feature>
<evidence type="ECO:0008006" key="3">
    <source>
        <dbReference type="Google" id="ProtNLM"/>
    </source>
</evidence>
<organism evidence="2">
    <name type="scientific">Fusarium oxysporum f. sp. melonis 26406</name>
    <dbReference type="NCBI Taxonomy" id="1089452"/>
    <lineage>
        <taxon>Eukaryota</taxon>
        <taxon>Fungi</taxon>
        <taxon>Dikarya</taxon>
        <taxon>Ascomycota</taxon>
        <taxon>Pezizomycotina</taxon>
        <taxon>Sordariomycetes</taxon>
        <taxon>Hypocreomycetidae</taxon>
        <taxon>Hypocreales</taxon>
        <taxon>Nectriaceae</taxon>
        <taxon>Fusarium</taxon>
        <taxon>Fusarium oxysporum species complex</taxon>
    </lineage>
</organism>
<dbReference type="Proteomes" id="UP000030703">
    <property type="component" value="Unassembled WGS sequence"/>
</dbReference>
<keyword evidence="1" id="KW-0472">Membrane</keyword>
<dbReference type="InterPro" id="IPR050327">
    <property type="entry name" value="Proton-linked_MCT"/>
</dbReference>
<dbReference type="EMBL" id="JH659336">
    <property type="protein sequence ID" value="EXK33402.1"/>
    <property type="molecule type" value="Genomic_DNA"/>
</dbReference>
<keyword evidence="1" id="KW-1133">Transmembrane helix</keyword>
<dbReference type="InterPro" id="IPR036259">
    <property type="entry name" value="MFS_trans_sf"/>
</dbReference>
<accession>W9ZXV4</accession>
<feature type="transmembrane region" description="Helical" evidence="1">
    <location>
        <begin position="125"/>
        <end position="144"/>
    </location>
</feature>
<feature type="transmembrane region" description="Helical" evidence="1">
    <location>
        <begin position="24"/>
        <end position="45"/>
    </location>
</feature>
<gene>
    <name evidence="2" type="ORF">FOMG_10682</name>
</gene>
<dbReference type="PANTHER" id="PTHR11360">
    <property type="entry name" value="MONOCARBOXYLATE TRANSPORTER"/>
    <property type="match status" value="1"/>
</dbReference>
<dbReference type="VEuPathDB" id="FungiDB:FOMG_10682"/>